<name>A0A149QRT7_9PROT</name>
<organism evidence="2 3">
    <name type="scientific">Gluconobacter potus</name>
    <dbReference type="NCBI Taxonomy" id="2724927"/>
    <lineage>
        <taxon>Bacteria</taxon>
        <taxon>Pseudomonadati</taxon>
        <taxon>Pseudomonadota</taxon>
        <taxon>Alphaproteobacteria</taxon>
        <taxon>Acetobacterales</taxon>
        <taxon>Acetobacteraceae</taxon>
        <taxon>Gluconobacter</taxon>
    </lineage>
</organism>
<evidence type="ECO:0000313" key="2">
    <source>
        <dbReference type="EMBL" id="KXV00013.1"/>
    </source>
</evidence>
<proteinExistence type="predicted"/>
<reference evidence="2 3" key="1">
    <citation type="submission" date="2015-06" db="EMBL/GenBank/DDBJ databases">
        <title>Improved classification and identification of acetic acid bacteria using matrix-assisted laser desorption/ionization time-of-flight mass spectrometry; Gluconobacter nephelii and Gluconobacter uchimurae are later heterotypic synonyms of Gluconobacter japonicus and Gluconobacter oxydans, respectively.</title>
        <authorList>
            <person name="Li L."/>
            <person name="Cleenwerck I."/>
            <person name="De Vuyst L."/>
            <person name="Vandamme P."/>
        </authorList>
    </citation>
    <scope>NUCLEOTIDE SEQUENCE [LARGE SCALE GENOMIC DNA]</scope>
    <source>
        <strain evidence="2 3">LMG 1764</strain>
    </source>
</reference>
<accession>A0A149QRT7</accession>
<dbReference type="EMBL" id="LHZB01000118">
    <property type="protein sequence ID" value="KXV00013.1"/>
    <property type="molecule type" value="Genomic_DNA"/>
</dbReference>
<evidence type="ECO:0000256" key="1">
    <source>
        <dbReference type="SAM" id="MobiDB-lite"/>
    </source>
</evidence>
<comment type="caution">
    <text evidence="2">The sequence shown here is derived from an EMBL/GenBank/DDBJ whole genome shotgun (WGS) entry which is preliminary data.</text>
</comment>
<dbReference type="PATRIC" id="fig|442.7.peg.3277"/>
<evidence type="ECO:0000313" key="3">
    <source>
        <dbReference type="Proteomes" id="UP000075573"/>
    </source>
</evidence>
<dbReference type="RefSeq" id="WP_062497257.1">
    <property type="nucleotide sequence ID" value="NZ_LHZB01000118.1"/>
</dbReference>
<dbReference type="Proteomes" id="UP000075573">
    <property type="component" value="Unassembled WGS sequence"/>
</dbReference>
<sequence length="152" mass="16283">MSSCASDRLTSATDGASKDGASTGAGWTPGGAGLRTFLGRNPDVLPLAILQGRQPQSLPGERPDDMSADMREGLADIILAETGLSGDFCGLPEDEPATTYAFFTTEGHRHSRDFPLIPVALNWAFVRGYDIRRCQNLTPVDVAVRRPDACFL</sequence>
<gene>
    <name evidence="2" type="ORF">AD929_12295</name>
</gene>
<feature type="region of interest" description="Disordered" evidence="1">
    <location>
        <begin position="1"/>
        <end position="27"/>
    </location>
</feature>
<dbReference type="AlphaFoldDB" id="A0A149QRT7"/>
<protein>
    <submittedName>
        <fullName evidence="2">Uncharacterized protein</fullName>
    </submittedName>
</protein>
<feature type="compositionally biased region" description="Polar residues" evidence="1">
    <location>
        <begin position="1"/>
        <end position="14"/>
    </location>
</feature>